<dbReference type="Gene3D" id="3.40.50.2300">
    <property type="match status" value="1"/>
</dbReference>
<gene>
    <name evidence="4" type="ORF">DRP43_01135</name>
</gene>
<dbReference type="PROSITE" id="PS50110">
    <property type="entry name" value="RESPONSE_REGULATORY"/>
    <property type="match status" value="1"/>
</dbReference>
<reference evidence="4 5" key="1">
    <citation type="submission" date="2018-06" db="EMBL/GenBank/DDBJ databases">
        <title>Extensive metabolic versatility and redundancy in microbially diverse, dynamic hydrothermal sediments.</title>
        <authorList>
            <person name="Dombrowski N."/>
            <person name="Teske A."/>
            <person name="Baker B.J."/>
        </authorList>
    </citation>
    <scope>NUCLEOTIDE SEQUENCE [LARGE SCALE GENOMIC DNA]</scope>
    <source>
        <strain evidence="4">B10_G13</strain>
    </source>
</reference>
<evidence type="ECO:0000259" key="3">
    <source>
        <dbReference type="PROSITE" id="PS50110"/>
    </source>
</evidence>
<dbReference type="InterPro" id="IPR001789">
    <property type="entry name" value="Sig_transdc_resp-reg_receiver"/>
</dbReference>
<dbReference type="AlphaFoldDB" id="A0A660SNI7"/>
<dbReference type="InterPro" id="IPR050595">
    <property type="entry name" value="Bact_response_regulator"/>
</dbReference>
<accession>A0A660SNI7</accession>
<dbReference type="PANTHER" id="PTHR44591:SF3">
    <property type="entry name" value="RESPONSE REGULATORY DOMAIN-CONTAINING PROTEIN"/>
    <property type="match status" value="1"/>
</dbReference>
<dbReference type="Pfam" id="PF08665">
    <property type="entry name" value="PglZ"/>
    <property type="match status" value="1"/>
</dbReference>
<feature type="domain" description="Response regulatory" evidence="3">
    <location>
        <begin position="3"/>
        <end position="117"/>
    </location>
</feature>
<dbReference type="PANTHER" id="PTHR44591">
    <property type="entry name" value="STRESS RESPONSE REGULATOR PROTEIN 1"/>
    <property type="match status" value="1"/>
</dbReference>
<dbReference type="EMBL" id="QNBD01000033">
    <property type="protein sequence ID" value="RKX72283.1"/>
    <property type="molecule type" value="Genomic_DNA"/>
</dbReference>
<feature type="modified residue" description="4-aspartylphosphate" evidence="2">
    <location>
        <position position="52"/>
    </location>
</feature>
<organism evidence="4 5">
    <name type="scientific">candidate division TA06 bacterium</name>
    <dbReference type="NCBI Taxonomy" id="2250710"/>
    <lineage>
        <taxon>Bacteria</taxon>
        <taxon>Bacteria division TA06</taxon>
    </lineage>
</organism>
<dbReference type="GO" id="GO:0000160">
    <property type="term" value="P:phosphorelay signal transduction system"/>
    <property type="evidence" value="ECO:0007669"/>
    <property type="project" value="InterPro"/>
</dbReference>
<dbReference type="InterPro" id="IPR011006">
    <property type="entry name" value="CheY-like_superfamily"/>
</dbReference>
<dbReference type="SUPFAM" id="SSF52172">
    <property type="entry name" value="CheY-like"/>
    <property type="match status" value="1"/>
</dbReference>
<dbReference type="CDD" id="cd00156">
    <property type="entry name" value="REC"/>
    <property type="match status" value="1"/>
</dbReference>
<evidence type="ECO:0000313" key="5">
    <source>
        <dbReference type="Proteomes" id="UP000271125"/>
    </source>
</evidence>
<evidence type="ECO:0000256" key="1">
    <source>
        <dbReference type="ARBA" id="ARBA00022553"/>
    </source>
</evidence>
<sequence>MIDILWIDDEIESLQSIIKFLSERDFKVLGIDNAEDAFSIIEEESVSLIILDQMMPGLDGMGFLEKMESIGIEIPVVMMTKIDDENFMEEVFAKKVEDILIKPVSPKQVLAVCKKYLQKEKILEETTQRGYGRESREILMGLNNIVSIDDWYKIAMWVSRWNIKLDKSEYRDLRDLHKITIQNLNNEFIYFIKNKYRSVLDDNSITKSNNLLKNKVFQHLSSNKKIYFILFDCMRLDIWLIFKEMLEIYFNIKTDCYMSILPTLTSYSRNSIFSGKFPDEMGDMYQTIWDENDLKQNRFEEENLKKLLLRYNYTNWDNFEYVKLVDLNFAGRMGVYNKPGFIAIVVNFLDMLIHFRAKSELTKRSLPNDTAFRKIVKNWFENSKFLEFFERISQEDAVIFITSDHGAITVKKDLFVKGSRISNIQFRYAEGYSIMSDKRNTMTFFNPSAFHLPSKGMNYRYILALGDSYLKPKDYKGIDFSGTMQHGGISIEEMILPIATLKPKK</sequence>
<keyword evidence="1 2" id="KW-0597">Phosphoprotein</keyword>
<dbReference type="InterPro" id="IPR017850">
    <property type="entry name" value="Alkaline_phosphatase_core_sf"/>
</dbReference>
<proteinExistence type="predicted"/>
<comment type="caution">
    <text evidence="4">The sequence shown here is derived from an EMBL/GenBank/DDBJ whole genome shotgun (WGS) entry which is preliminary data.</text>
</comment>
<dbReference type="Pfam" id="PF00072">
    <property type="entry name" value="Response_reg"/>
    <property type="match status" value="1"/>
</dbReference>
<protein>
    <recommendedName>
        <fullName evidence="3">Response regulatory domain-containing protein</fullName>
    </recommendedName>
</protein>
<dbReference type="SMART" id="SM00448">
    <property type="entry name" value="REC"/>
    <property type="match status" value="1"/>
</dbReference>
<dbReference type="SUPFAM" id="SSF53649">
    <property type="entry name" value="Alkaline phosphatase-like"/>
    <property type="match status" value="1"/>
</dbReference>
<dbReference type="Proteomes" id="UP000271125">
    <property type="component" value="Unassembled WGS sequence"/>
</dbReference>
<evidence type="ECO:0000313" key="4">
    <source>
        <dbReference type="EMBL" id="RKX72283.1"/>
    </source>
</evidence>
<name>A0A660SNI7_UNCT6</name>
<evidence type="ECO:0000256" key="2">
    <source>
        <dbReference type="PROSITE-ProRule" id="PRU00169"/>
    </source>
</evidence>
<dbReference type="Gene3D" id="3.40.720.10">
    <property type="entry name" value="Alkaline Phosphatase, subunit A"/>
    <property type="match status" value="1"/>
</dbReference>